<gene>
    <name evidence="1" type="ORF">LCGC14_0630830</name>
</gene>
<organism evidence="1">
    <name type="scientific">marine sediment metagenome</name>
    <dbReference type="NCBI Taxonomy" id="412755"/>
    <lineage>
        <taxon>unclassified sequences</taxon>
        <taxon>metagenomes</taxon>
        <taxon>ecological metagenomes</taxon>
    </lineage>
</organism>
<comment type="caution">
    <text evidence="1">The sequence shown here is derived from an EMBL/GenBank/DDBJ whole genome shotgun (WGS) entry which is preliminary data.</text>
</comment>
<accession>A0A0F9TNH1</accession>
<proteinExistence type="predicted"/>
<name>A0A0F9TNH1_9ZZZZ</name>
<evidence type="ECO:0000313" key="1">
    <source>
        <dbReference type="EMBL" id="KKN50656.1"/>
    </source>
</evidence>
<reference evidence="1" key="1">
    <citation type="journal article" date="2015" name="Nature">
        <title>Complex archaea that bridge the gap between prokaryotes and eukaryotes.</title>
        <authorList>
            <person name="Spang A."/>
            <person name="Saw J.H."/>
            <person name="Jorgensen S.L."/>
            <person name="Zaremba-Niedzwiedzka K."/>
            <person name="Martijn J."/>
            <person name="Lind A.E."/>
            <person name="van Eijk R."/>
            <person name="Schleper C."/>
            <person name="Guy L."/>
            <person name="Ettema T.J."/>
        </authorList>
    </citation>
    <scope>NUCLEOTIDE SEQUENCE</scope>
</reference>
<dbReference type="AlphaFoldDB" id="A0A0F9TNH1"/>
<sequence length="64" mass="7186">MIDDSNRALVITIYTDDKGPVDVEHVEVIAKARDNNWTLKQINEALSVCDRPAIAHQGRPDENN</sequence>
<protein>
    <submittedName>
        <fullName evidence="1">Uncharacterized protein</fullName>
    </submittedName>
</protein>
<dbReference type="EMBL" id="LAZR01001102">
    <property type="protein sequence ID" value="KKN50656.1"/>
    <property type="molecule type" value="Genomic_DNA"/>
</dbReference>